<organism evidence="2 3">
    <name type="scientific">Caenorhabditis angaria</name>
    <dbReference type="NCBI Taxonomy" id="860376"/>
    <lineage>
        <taxon>Eukaryota</taxon>
        <taxon>Metazoa</taxon>
        <taxon>Ecdysozoa</taxon>
        <taxon>Nematoda</taxon>
        <taxon>Chromadorea</taxon>
        <taxon>Rhabditida</taxon>
        <taxon>Rhabditina</taxon>
        <taxon>Rhabditomorpha</taxon>
        <taxon>Rhabditoidea</taxon>
        <taxon>Rhabditidae</taxon>
        <taxon>Peloderinae</taxon>
        <taxon>Caenorhabditis</taxon>
    </lineage>
</organism>
<protein>
    <submittedName>
        <fullName evidence="2">Uncharacterized protein</fullName>
    </submittedName>
</protein>
<dbReference type="AlphaFoldDB" id="A0A9P1MVX1"/>
<evidence type="ECO:0000313" key="3">
    <source>
        <dbReference type="Proteomes" id="UP001152747"/>
    </source>
</evidence>
<evidence type="ECO:0000256" key="1">
    <source>
        <dbReference type="SAM" id="MobiDB-lite"/>
    </source>
</evidence>
<gene>
    <name evidence="2" type="ORF">CAMP_LOCUS1470</name>
</gene>
<proteinExistence type="predicted"/>
<sequence>MPSRINSTKKKQKVTKNENDDSKNYEKYLEKIKKDRNDSKKCNDKLLKNKFVGNRMIKDLFNNFTKYKDAINNNSTIILPRTDMLCNSKNDTYGYVSTSD</sequence>
<dbReference type="Proteomes" id="UP001152747">
    <property type="component" value="Unassembled WGS sequence"/>
</dbReference>
<feature type="region of interest" description="Disordered" evidence="1">
    <location>
        <begin position="1"/>
        <end position="24"/>
    </location>
</feature>
<dbReference type="EMBL" id="CANHGI010000001">
    <property type="protein sequence ID" value="CAI5438833.1"/>
    <property type="molecule type" value="Genomic_DNA"/>
</dbReference>
<accession>A0A9P1MVX1</accession>
<evidence type="ECO:0000313" key="2">
    <source>
        <dbReference type="EMBL" id="CAI5438833.1"/>
    </source>
</evidence>
<keyword evidence="3" id="KW-1185">Reference proteome</keyword>
<comment type="caution">
    <text evidence="2">The sequence shown here is derived from an EMBL/GenBank/DDBJ whole genome shotgun (WGS) entry which is preliminary data.</text>
</comment>
<feature type="compositionally biased region" description="Basic and acidic residues" evidence="1">
    <location>
        <begin position="15"/>
        <end position="24"/>
    </location>
</feature>
<reference evidence="2" key="1">
    <citation type="submission" date="2022-11" db="EMBL/GenBank/DDBJ databases">
        <authorList>
            <person name="Kikuchi T."/>
        </authorList>
    </citation>
    <scope>NUCLEOTIDE SEQUENCE</scope>
    <source>
        <strain evidence="2">PS1010</strain>
    </source>
</reference>
<name>A0A9P1MVX1_9PELO</name>